<dbReference type="Pfam" id="PF06071">
    <property type="entry name" value="YchF-GTPase_C"/>
    <property type="match status" value="1"/>
</dbReference>
<reference evidence="6 7" key="1">
    <citation type="submission" date="2018-01" db="EMBL/GenBank/DDBJ databases">
        <title>Metagenomic assembled genomes from two thermal pools in the Uzon Caldera, Kamchatka, Russia.</title>
        <authorList>
            <person name="Wilkins L."/>
            <person name="Ettinger C."/>
        </authorList>
    </citation>
    <scope>NUCLEOTIDE SEQUENCE [LARGE SCALE GENOMIC DNA]</scope>
    <source>
        <strain evidence="6">ZAV-07</strain>
    </source>
</reference>
<dbReference type="AlphaFoldDB" id="A0A2J6WDY0"/>
<feature type="domain" description="TGS" evidence="5">
    <location>
        <begin position="262"/>
        <end position="346"/>
    </location>
</feature>
<dbReference type="PIRSF" id="PIRSF006641">
    <property type="entry name" value="CHP00092"/>
    <property type="match status" value="1"/>
</dbReference>
<dbReference type="SUPFAM" id="SSF52540">
    <property type="entry name" value="P-loop containing nucleoside triphosphate hydrolases"/>
    <property type="match status" value="1"/>
</dbReference>
<dbReference type="GO" id="GO:0046872">
    <property type="term" value="F:metal ion binding"/>
    <property type="evidence" value="ECO:0007669"/>
    <property type="project" value="UniProtKB-KW"/>
</dbReference>
<dbReference type="Gene3D" id="1.10.150.300">
    <property type="entry name" value="TGS-like domain"/>
    <property type="match status" value="1"/>
</dbReference>
<comment type="caution">
    <text evidence="6">The sequence shown here is derived from an EMBL/GenBank/DDBJ whole genome shotgun (WGS) entry which is preliminary data.</text>
</comment>
<dbReference type="InterPro" id="IPR004095">
    <property type="entry name" value="TGS"/>
</dbReference>
<dbReference type="InterPro" id="IPR006073">
    <property type="entry name" value="GTP-bd"/>
</dbReference>
<evidence type="ECO:0000256" key="1">
    <source>
        <dbReference type="ARBA" id="ARBA00001946"/>
    </source>
</evidence>
<comment type="cofactor">
    <cofactor evidence="1">
        <name>Mg(2+)</name>
        <dbReference type="ChEBI" id="CHEBI:18420"/>
    </cofactor>
</comment>
<gene>
    <name evidence="6" type="ORF">C0189_03910</name>
</gene>
<dbReference type="InterPro" id="IPR012676">
    <property type="entry name" value="TGS-like"/>
</dbReference>
<name>A0A2J6WDY0_9BACT</name>
<dbReference type="PANTHER" id="PTHR23305:SF18">
    <property type="entry name" value="OBG-TYPE G DOMAIN-CONTAINING PROTEIN"/>
    <property type="match status" value="1"/>
</dbReference>
<dbReference type="InterPro" id="IPR013029">
    <property type="entry name" value="YchF_C"/>
</dbReference>
<dbReference type="EMBL" id="PNIL01000058">
    <property type="protein sequence ID" value="PMP67043.1"/>
    <property type="molecule type" value="Genomic_DNA"/>
</dbReference>
<dbReference type="Pfam" id="PF01926">
    <property type="entry name" value="MMR_HSR1"/>
    <property type="match status" value="1"/>
</dbReference>
<protein>
    <submittedName>
        <fullName evidence="6">Redox-regulated ATPase YchF</fullName>
    </submittedName>
</protein>
<dbReference type="PRINTS" id="PR00326">
    <property type="entry name" value="GTP1OBG"/>
</dbReference>
<evidence type="ECO:0000256" key="4">
    <source>
        <dbReference type="ARBA" id="ARBA00022840"/>
    </source>
</evidence>
<evidence type="ECO:0000313" key="7">
    <source>
        <dbReference type="Proteomes" id="UP000237040"/>
    </source>
</evidence>
<dbReference type="GO" id="GO:0016887">
    <property type="term" value="F:ATP hydrolysis activity"/>
    <property type="evidence" value="ECO:0007669"/>
    <property type="project" value="InterPro"/>
</dbReference>
<dbReference type="PANTHER" id="PTHR23305">
    <property type="entry name" value="OBG GTPASE FAMILY"/>
    <property type="match status" value="1"/>
</dbReference>
<evidence type="ECO:0000256" key="2">
    <source>
        <dbReference type="ARBA" id="ARBA00022723"/>
    </source>
</evidence>
<sequence length="348" mass="39951">MKVAIVGLPQSGKTTLFKALVGQEIPLSIEKENIADVKIFDPNIVLLSSVFKPKKTTFATMTFVDLPGIPSGIEQAKRRNEILSSIRQFDALITVVDNFSKDDVETDLKIFESDLILLDLDVVEKRLEKLKKEKLTPDKALEQKTLQKFKDALYNEVPLRNLDLTEEEKLSTKSFGLFTLKPTLFVININEEKIPKRSEIKENLRQKFNYKETEFAVIPVLLEEEISKLSNEDEKREFLNSYNLEKEAINEVLDLTIMNLLHLNVFYTVGEDEVRAWLFEEGLNAKKVAGKIHSDIERGFIAAEVISYEDFKSVNFSFKEAKVKGLLRIEGANYIVKNKEIVHFRFNV</sequence>
<dbReference type="Gene3D" id="3.40.50.300">
    <property type="entry name" value="P-loop containing nucleotide triphosphate hydrolases"/>
    <property type="match status" value="1"/>
</dbReference>
<dbReference type="InterPro" id="IPR027417">
    <property type="entry name" value="P-loop_NTPase"/>
</dbReference>
<evidence type="ECO:0000313" key="6">
    <source>
        <dbReference type="EMBL" id="PMP67043.1"/>
    </source>
</evidence>
<dbReference type="PROSITE" id="PS51880">
    <property type="entry name" value="TGS"/>
    <property type="match status" value="1"/>
</dbReference>
<dbReference type="InterPro" id="IPR012675">
    <property type="entry name" value="Beta-grasp_dom_sf"/>
</dbReference>
<dbReference type="FunFam" id="3.10.20.30:FF:000001">
    <property type="entry name" value="Ribosome-binding ATPase YchF"/>
    <property type="match status" value="1"/>
</dbReference>
<proteinExistence type="predicted"/>
<dbReference type="InterPro" id="IPR004396">
    <property type="entry name" value="ATPase_YchF/OLA1"/>
</dbReference>
<dbReference type="GO" id="GO:0005525">
    <property type="term" value="F:GTP binding"/>
    <property type="evidence" value="ECO:0007669"/>
    <property type="project" value="InterPro"/>
</dbReference>
<keyword evidence="4" id="KW-0067">ATP-binding</keyword>
<dbReference type="SUPFAM" id="SSF81271">
    <property type="entry name" value="TGS-like"/>
    <property type="match status" value="1"/>
</dbReference>
<evidence type="ECO:0000259" key="5">
    <source>
        <dbReference type="PROSITE" id="PS51880"/>
    </source>
</evidence>
<dbReference type="Proteomes" id="UP000237040">
    <property type="component" value="Unassembled WGS sequence"/>
</dbReference>
<keyword evidence="2" id="KW-0479">Metal-binding</keyword>
<dbReference type="GO" id="GO:0005524">
    <property type="term" value="F:ATP binding"/>
    <property type="evidence" value="ECO:0007669"/>
    <property type="project" value="UniProtKB-KW"/>
</dbReference>
<accession>A0A2J6WDY0</accession>
<dbReference type="Gene3D" id="3.10.20.30">
    <property type="match status" value="1"/>
</dbReference>
<organism evidence="6 7">
    <name type="scientific">Caldisericum exile</name>
    <dbReference type="NCBI Taxonomy" id="693075"/>
    <lineage>
        <taxon>Bacteria</taxon>
        <taxon>Pseudomonadati</taxon>
        <taxon>Caldisericota/Cryosericota group</taxon>
        <taxon>Caldisericota</taxon>
        <taxon>Caldisericia</taxon>
        <taxon>Caldisericales</taxon>
        <taxon>Caldisericaceae</taxon>
        <taxon>Caldisericum</taxon>
    </lineage>
</organism>
<evidence type="ECO:0000256" key="3">
    <source>
        <dbReference type="ARBA" id="ARBA00022741"/>
    </source>
</evidence>
<dbReference type="InterPro" id="IPR023192">
    <property type="entry name" value="TGS-like_dom_sf"/>
</dbReference>
<dbReference type="GO" id="GO:0005737">
    <property type="term" value="C:cytoplasm"/>
    <property type="evidence" value="ECO:0007669"/>
    <property type="project" value="TreeGrafter"/>
</dbReference>
<keyword evidence="3" id="KW-0547">Nucleotide-binding</keyword>